<gene>
    <name evidence="2" type="ORF">CEXT_720141</name>
</gene>
<sequence length="121" mass="13791">MLTDLAKEIEHNCLQLCGMFPADGWSVALSYIADRFNDRDTHLYSTPYKFNPIPFPNDFKGCVGGDSWMNRSQWGARHVLRGREKEGVYPFIIRTKGSMRKSSIRRDGGLPTPEDVSSDDF</sequence>
<protein>
    <submittedName>
        <fullName evidence="2">Uncharacterized protein</fullName>
    </submittedName>
</protein>
<name>A0AAV4SZI1_CAEEX</name>
<dbReference type="EMBL" id="BPLR01010361">
    <property type="protein sequence ID" value="GIY38819.1"/>
    <property type="molecule type" value="Genomic_DNA"/>
</dbReference>
<feature type="region of interest" description="Disordered" evidence="1">
    <location>
        <begin position="99"/>
        <end position="121"/>
    </location>
</feature>
<evidence type="ECO:0000313" key="2">
    <source>
        <dbReference type="EMBL" id="GIY38819.1"/>
    </source>
</evidence>
<reference evidence="2 3" key="1">
    <citation type="submission" date="2021-06" db="EMBL/GenBank/DDBJ databases">
        <title>Caerostris extrusa draft genome.</title>
        <authorList>
            <person name="Kono N."/>
            <person name="Arakawa K."/>
        </authorList>
    </citation>
    <scope>NUCLEOTIDE SEQUENCE [LARGE SCALE GENOMIC DNA]</scope>
</reference>
<dbReference type="AlphaFoldDB" id="A0AAV4SZI1"/>
<accession>A0AAV4SZI1</accession>
<proteinExistence type="predicted"/>
<organism evidence="2 3">
    <name type="scientific">Caerostris extrusa</name>
    <name type="common">Bark spider</name>
    <name type="synonym">Caerostris bankana</name>
    <dbReference type="NCBI Taxonomy" id="172846"/>
    <lineage>
        <taxon>Eukaryota</taxon>
        <taxon>Metazoa</taxon>
        <taxon>Ecdysozoa</taxon>
        <taxon>Arthropoda</taxon>
        <taxon>Chelicerata</taxon>
        <taxon>Arachnida</taxon>
        <taxon>Araneae</taxon>
        <taxon>Araneomorphae</taxon>
        <taxon>Entelegynae</taxon>
        <taxon>Araneoidea</taxon>
        <taxon>Araneidae</taxon>
        <taxon>Caerostris</taxon>
    </lineage>
</organism>
<evidence type="ECO:0000256" key="1">
    <source>
        <dbReference type="SAM" id="MobiDB-lite"/>
    </source>
</evidence>
<keyword evidence="3" id="KW-1185">Reference proteome</keyword>
<evidence type="ECO:0000313" key="3">
    <source>
        <dbReference type="Proteomes" id="UP001054945"/>
    </source>
</evidence>
<dbReference type="Proteomes" id="UP001054945">
    <property type="component" value="Unassembled WGS sequence"/>
</dbReference>
<comment type="caution">
    <text evidence="2">The sequence shown here is derived from an EMBL/GenBank/DDBJ whole genome shotgun (WGS) entry which is preliminary data.</text>
</comment>